<comment type="caution">
    <text evidence="2">The sequence shown here is derived from an EMBL/GenBank/DDBJ whole genome shotgun (WGS) entry which is preliminary data.</text>
</comment>
<dbReference type="AlphaFoldDB" id="G1X0L4"/>
<dbReference type="InParanoid" id="G1X0L4"/>
<dbReference type="STRING" id="756982.G1X0L4"/>
<evidence type="ECO:0000313" key="2">
    <source>
        <dbReference type="EMBL" id="EGX53549.1"/>
    </source>
</evidence>
<organism evidence="2 3">
    <name type="scientific">Arthrobotrys oligospora (strain ATCC 24927 / CBS 115.81 / DSM 1491)</name>
    <name type="common">Nematode-trapping fungus</name>
    <name type="synonym">Didymozoophaga oligospora</name>
    <dbReference type="NCBI Taxonomy" id="756982"/>
    <lineage>
        <taxon>Eukaryota</taxon>
        <taxon>Fungi</taxon>
        <taxon>Dikarya</taxon>
        <taxon>Ascomycota</taxon>
        <taxon>Pezizomycotina</taxon>
        <taxon>Orbiliomycetes</taxon>
        <taxon>Orbiliales</taxon>
        <taxon>Orbiliaceae</taxon>
        <taxon>Orbilia</taxon>
        <taxon>Orbilia oligospora</taxon>
    </lineage>
</organism>
<dbReference type="Gene3D" id="3.40.50.410">
    <property type="entry name" value="von Willebrand factor, type A domain"/>
    <property type="match status" value="1"/>
</dbReference>
<protein>
    <recommendedName>
        <fullName evidence="4">VWFA domain-containing protein</fullName>
    </recommendedName>
</protein>
<keyword evidence="3" id="KW-1185">Reference proteome</keyword>
<evidence type="ECO:0000256" key="1">
    <source>
        <dbReference type="SAM" id="MobiDB-lite"/>
    </source>
</evidence>
<dbReference type="GeneID" id="22888948"/>
<evidence type="ECO:0000313" key="3">
    <source>
        <dbReference type="Proteomes" id="UP000008784"/>
    </source>
</evidence>
<sequence length="922" mass="102838">MTSRVHLPFELDFSFKLKRARRRSQEYIPPQYPFGKSPLVETTPLSPNTPVVSPTSTTQTTAPFNFSGLGNTQNFVPPVELPDNTANIPRPQYQNGAPANGHSGASNLRPSSWSGAHPELPRIITSPPTMLGNLEPGLGPNRYPQSPMSPPASPIGRNELGLLKLYRTVFIIDDSTSMISSSHLKSAYDLLNALVPLVTGVSEKAVEIQFLSDDRQSHSQKIKPGDKLPAGEIFWHGVTARGGAAMSAGLKRIIKPYLSGMRKSKVLEKEGLNIIVITDGKRKDRKDVVKYIVSVARKLTDKGAPQHLLGIQFVQVGDDQGAKLFFKSVDDGLEEQYQIRISEFDCLYYLLAEAKDLEDLSLRGQQVAAVQVIRAASNQIEKKIAEARDETRKVIDRLISKGDKRNAYLLATISSGKISYELKIIEDEYMAGDKYMATARQHSVQACLDAGIGLHFRRFRGLGTISRKASSALEYADKLNISNISLLYKTLDTVGQICNEGLEYDPTLAIFGITESKYERLYGNGYLFQRLSPLFFTAFFLNSEYFPGTDICVNDWPTVLFQPHVKPKNIDEYSVESKAHLAAASYLAEKSCFLLAINVIRNHQWEYFVKFELNLVNDAPIRLSIILRLFDTFEYFINLYHTYWKFHNVKKPIVLSYPPTLPGLERANISNTLDLTAFMLAIISFSPEDVLFGKFIDRFLDPEISHLWTGPIQVRLSSISNHAFAQDEPIDGIYLWPVHLAGLAKHTDLFKILFQTYSANLASTVFTVALVAIKNNDATLFPLLSSFLTSPNWGEHHTRWLFVFVTKHGSTELAQSLQEFLLGPSMRKLEVLLVSGTREQDLISLESFAQRSISKRSLLFLTPMDLDSYGTDSLLECDRQNPKGGTKTCITAITATSKSSSTISSNKTLLSVGGMTFSVPRS</sequence>
<dbReference type="PANTHER" id="PTHR34706:SF1">
    <property type="entry name" value="VWFA DOMAIN-CONTAINING PROTEIN"/>
    <property type="match status" value="1"/>
</dbReference>
<dbReference type="SUPFAM" id="SSF53300">
    <property type="entry name" value="vWA-like"/>
    <property type="match status" value="1"/>
</dbReference>
<accession>G1X0L4</accession>
<dbReference type="PANTHER" id="PTHR34706">
    <property type="entry name" value="SLR1338 PROTEIN"/>
    <property type="match status" value="1"/>
</dbReference>
<gene>
    <name evidence="2" type="ORF">AOL_s00006g415</name>
</gene>
<dbReference type="InterPro" id="IPR036465">
    <property type="entry name" value="vWFA_dom_sf"/>
</dbReference>
<evidence type="ECO:0008006" key="4">
    <source>
        <dbReference type="Google" id="ProtNLM"/>
    </source>
</evidence>
<dbReference type="EMBL" id="ADOT01000012">
    <property type="protein sequence ID" value="EGX53549.1"/>
    <property type="molecule type" value="Genomic_DNA"/>
</dbReference>
<dbReference type="OrthoDB" id="2142040at2759"/>
<feature type="compositionally biased region" description="Polar residues" evidence="1">
    <location>
        <begin position="84"/>
        <end position="114"/>
    </location>
</feature>
<dbReference type="RefSeq" id="XP_011118026.1">
    <property type="nucleotide sequence ID" value="XM_011119724.1"/>
</dbReference>
<name>G1X0L4_ARTOA</name>
<reference evidence="2 3" key="1">
    <citation type="journal article" date="2011" name="PLoS Pathog.">
        <title>Genomic and proteomic analyses of the fungus Arthrobotrys oligospora provide insights into nematode-trap formation.</title>
        <authorList>
            <person name="Yang J."/>
            <person name="Wang L."/>
            <person name="Ji X."/>
            <person name="Feng Y."/>
            <person name="Li X."/>
            <person name="Zou C."/>
            <person name="Xu J."/>
            <person name="Ren Y."/>
            <person name="Mi Q."/>
            <person name="Wu J."/>
            <person name="Liu S."/>
            <person name="Liu Y."/>
            <person name="Huang X."/>
            <person name="Wang H."/>
            <person name="Niu X."/>
            <person name="Li J."/>
            <person name="Liang L."/>
            <person name="Luo Y."/>
            <person name="Ji K."/>
            <person name="Zhou W."/>
            <person name="Yu Z."/>
            <person name="Li G."/>
            <person name="Liu Y."/>
            <person name="Li L."/>
            <person name="Qiao M."/>
            <person name="Feng L."/>
            <person name="Zhang K.-Q."/>
        </authorList>
    </citation>
    <scope>NUCLEOTIDE SEQUENCE [LARGE SCALE GENOMIC DNA]</scope>
    <source>
        <strain evidence="3">ATCC 24927 / CBS 115.81 / DSM 1491</strain>
    </source>
</reference>
<dbReference type="HOGENOM" id="CLU_316410_0_0_1"/>
<dbReference type="Proteomes" id="UP000008784">
    <property type="component" value="Unassembled WGS sequence"/>
</dbReference>
<feature type="region of interest" description="Disordered" evidence="1">
    <location>
        <begin position="84"/>
        <end position="117"/>
    </location>
</feature>
<proteinExistence type="predicted"/>